<keyword evidence="1" id="KW-0963">Cytoplasm</keyword>
<evidence type="ECO:0000256" key="2">
    <source>
        <dbReference type="PIRSR" id="PIRSR004682-4"/>
    </source>
</evidence>
<keyword evidence="4" id="KW-1185">Reference proteome</keyword>
<dbReference type="GO" id="GO:0016791">
    <property type="term" value="F:phosphatase activity"/>
    <property type="evidence" value="ECO:0007669"/>
    <property type="project" value="InterPro"/>
</dbReference>
<comment type="caution">
    <text evidence="3">The sequence shown here is derived from an EMBL/GenBank/DDBJ whole genome shotgun (WGS) entry which is preliminary data.</text>
</comment>
<dbReference type="AlphaFoldDB" id="A0A317E698"/>
<name>A0A317E698_9PROT</name>
<dbReference type="EC" id="3.1.3.-" evidence="1"/>
<keyword evidence="2" id="KW-0460">Magnesium</keyword>
<keyword evidence="1" id="KW-0378">Hydrolase</keyword>
<accession>A0A317E698</accession>
<gene>
    <name evidence="3" type="ORF">DKG75_07080</name>
</gene>
<dbReference type="PIRSF" id="PIRSF004682">
    <property type="entry name" value="GmhB"/>
    <property type="match status" value="1"/>
</dbReference>
<comment type="similarity">
    <text evidence="1">Belongs to the gmhB family.</text>
</comment>
<dbReference type="InterPro" id="IPR036412">
    <property type="entry name" value="HAD-like_sf"/>
</dbReference>
<dbReference type="PANTHER" id="PTHR42891">
    <property type="entry name" value="D-GLYCERO-BETA-D-MANNO-HEPTOSE-1,7-BISPHOSPHATE 7-PHOSPHATASE"/>
    <property type="match status" value="1"/>
</dbReference>
<dbReference type="GO" id="GO:0046872">
    <property type="term" value="F:metal ion binding"/>
    <property type="evidence" value="ECO:0007669"/>
    <property type="project" value="UniProtKB-KW"/>
</dbReference>
<comment type="cofactor">
    <cofactor evidence="2">
        <name>Mg(2+)</name>
        <dbReference type="ChEBI" id="CHEBI:18420"/>
    </cofactor>
</comment>
<dbReference type="OrthoDB" id="9814110at2"/>
<evidence type="ECO:0000313" key="3">
    <source>
        <dbReference type="EMBL" id="PWR21750.1"/>
    </source>
</evidence>
<comment type="subcellular location">
    <subcellularLocation>
        <location evidence="1">Cytoplasm</location>
    </subcellularLocation>
</comment>
<dbReference type="InterPro" id="IPR023214">
    <property type="entry name" value="HAD_sf"/>
</dbReference>
<dbReference type="EMBL" id="QGLF01000002">
    <property type="protein sequence ID" value="PWR21750.1"/>
    <property type="molecule type" value="Genomic_DNA"/>
</dbReference>
<dbReference type="PANTHER" id="PTHR42891:SF1">
    <property type="entry name" value="D-GLYCERO-BETA-D-MANNO-HEPTOSE-1,7-BISPHOSPHATE 7-PHOSPHATASE"/>
    <property type="match status" value="1"/>
</dbReference>
<reference evidence="4" key="1">
    <citation type="submission" date="2018-05" db="EMBL/GenBank/DDBJ databases">
        <title>Zavarzinia sp. HR-AS.</title>
        <authorList>
            <person name="Lee Y."/>
            <person name="Jeon C.O."/>
        </authorList>
    </citation>
    <scope>NUCLEOTIDE SEQUENCE [LARGE SCALE GENOMIC DNA]</scope>
    <source>
        <strain evidence="4">DSM 1231</strain>
    </source>
</reference>
<organism evidence="3 4">
    <name type="scientific">Zavarzinia compransoris</name>
    <dbReference type="NCBI Taxonomy" id="1264899"/>
    <lineage>
        <taxon>Bacteria</taxon>
        <taxon>Pseudomonadati</taxon>
        <taxon>Pseudomonadota</taxon>
        <taxon>Alphaproteobacteria</taxon>
        <taxon>Rhodospirillales</taxon>
        <taxon>Zavarziniaceae</taxon>
        <taxon>Zavarzinia</taxon>
    </lineage>
</organism>
<dbReference type="SUPFAM" id="SSF56784">
    <property type="entry name" value="HAD-like"/>
    <property type="match status" value="1"/>
</dbReference>
<dbReference type="Proteomes" id="UP000246077">
    <property type="component" value="Unassembled WGS sequence"/>
</dbReference>
<dbReference type="InterPro" id="IPR004446">
    <property type="entry name" value="Heptose_bisP_phosphatase"/>
</dbReference>
<protein>
    <recommendedName>
        <fullName evidence="1">D,D-heptose 1,7-bisphosphate phosphatase</fullName>
        <ecNumber evidence="1">3.1.3.-</ecNumber>
    </recommendedName>
</protein>
<dbReference type="Gene3D" id="3.40.50.1000">
    <property type="entry name" value="HAD superfamily/HAD-like"/>
    <property type="match status" value="1"/>
</dbReference>
<keyword evidence="1" id="KW-0119">Carbohydrate metabolism</keyword>
<keyword evidence="2" id="KW-0479">Metal-binding</keyword>
<dbReference type="RefSeq" id="WP_109920395.1">
    <property type="nucleotide sequence ID" value="NZ_QGLF01000002.1"/>
</dbReference>
<sequence>MARLVILERDGVLAADRAGGIRNPGELALLPGAGRALARLNAAGTLTAVVTRQPLLGRGPLDEAMLARLHDHLRDLLAAEGARLDRIGHVGVAPGGPPAPPALAPIRALLQDFRCPPDRAVLVGHCLDDLQAAAAAGVARILVQTGRGRTTQGAGIPRDLLPLRVAGDLAAAVDLILGVGQEDG</sequence>
<proteinExistence type="inferred from homology"/>
<dbReference type="GO" id="GO:0005737">
    <property type="term" value="C:cytoplasm"/>
    <property type="evidence" value="ECO:0007669"/>
    <property type="project" value="UniProtKB-SubCell"/>
</dbReference>
<dbReference type="Pfam" id="PF13242">
    <property type="entry name" value="Hydrolase_like"/>
    <property type="match status" value="1"/>
</dbReference>
<evidence type="ECO:0000313" key="4">
    <source>
        <dbReference type="Proteomes" id="UP000246077"/>
    </source>
</evidence>
<evidence type="ECO:0000256" key="1">
    <source>
        <dbReference type="PIRNR" id="PIRNR004682"/>
    </source>
</evidence>
<dbReference type="GO" id="GO:0005975">
    <property type="term" value="P:carbohydrate metabolic process"/>
    <property type="evidence" value="ECO:0007669"/>
    <property type="project" value="InterPro"/>
</dbReference>
<feature type="binding site" evidence="2">
    <location>
        <position position="10"/>
    </location>
    <ligand>
        <name>Mg(2+)</name>
        <dbReference type="ChEBI" id="CHEBI:18420"/>
    </ligand>
</feature>